<reference evidence="2" key="1">
    <citation type="journal article" date="2023" name="Mol. Biol. Evol.">
        <title>Third-Generation Sequencing Reveals the Adaptive Role of the Epigenome in Three Deep-Sea Polychaetes.</title>
        <authorList>
            <person name="Perez M."/>
            <person name="Aroh O."/>
            <person name="Sun Y."/>
            <person name="Lan Y."/>
            <person name="Juniper S.K."/>
            <person name="Young C.R."/>
            <person name="Angers B."/>
            <person name="Qian P.Y."/>
        </authorList>
    </citation>
    <scope>NUCLEOTIDE SEQUENCE</scope>
    <source>
        <strain evidence="2">P08H-3</strain>
    </source>
</reference>
<sequence length="90" mass="10614">MQFYTGLDNVDMFTGVLASLEPAAYKLQKLYATSTLDVRNQLLLTLIKHRLYITNFQLGRMFEVTQLEVYDIFVKFIYNRKRYCLTVCSN</sequence>
<gene>
    <name evidence="2" type="ORF">LSH36_1501g00005</name>
</gene>
<comment type="caution">
    <text evidence="2">The sequence shown here is derived from an EMBL/GenBank/DDBJ whole genome shotgun (WGS) entry which is preliminary data.</text>
</comment>
<organism evidence="2 3">
    <name type="scientific">Paralvinella palmiformis</name>
    <dbReference type="NCBI Taxonomy" id="53620"/>
    <lineage>
        <taxon>Eukaryota</taxon>
        <taxon>Metazoa</taxon>
        <taxon>Spiralia</taxon>
        <taxon>Lophotrochozoa</taxon>
        <taxon>Annelida</taxon>
        <taxon>Polychaeta</taxon>
        <taxon>Sedentaria</taxon>
        <taxon>Canalipalpata</taxon>
        <taxon>Terebellida</taxon>
        <taxon>Terebelliformia</taxon>
        <taxon>Alvinellidae</taxon>
        <taxon>Paralvinella</taxon>
    </lineage>
</organism>
<proteinExistence type="predicted"/>
<dbReference type="EMBL" id="JAODUP010001503">
    <property type="protein sequence ID" value="KAK2140051.1"/>
    <property type="molecule type" value="Genomic_DNA"/>
</dbReference>
<accession>A0AAD9MQI5</accession>
<name>A0AAD9MQI5_9ANNE</name>
<dbReference type="AlphaFoldDB" id="A0AAD9MQI5"/>
<dbReference type="Pfam" id="PF13613">
    <property type="entry name" value="HTH_Tnp_4"/>
    <property type="match status" value="1"/>
</dbReference>
<feature type="domain" description="Transposase Helix-turn-helix" evidence="1">
    <location>
        <begin position="36"/>
        <end position="75"/>
    </location>
</feature>
<evidence type="ECO:0000313" key="2">
    <source>
        <dbReference type="EMBL" id="KAK2140051.1"/>
    </source>
</evidence>
<dbReference type="Proteomes" id="UP001208570">
    <property type="component" value="Unassembled WGS sequence"/>
</dbReference>
<evidence type="ECO:0000313" key="3">
    <source>
        <dbReference type="Proteomes" id="UP001208570"/>
    </source>
</evidence>
<keyword evidence="3" id="KW-1185">Reference proteome</keyword>
<evidence type="ECO:0000259" key="1">
    <source>
        <dbReference type="Pfam" id="PF13613"/>
    </source>
</evidence>
<dbReference type="InterPro" id="IPR027805">
    <property type="entry name" value="Transposase_HTH_dom"/>
</dbReference>
<protein>
    <recommendedName>
        <fullName evidence="1">Transposase Helix-turn-helix domain-containing protein</fullName>
    </recommendedName>
</protein>